<evidence type="ECO:0000313" key="2">
    <source>
        <dbReference type="EMBL" id="MPC51483.1"/>
    </source>
</evidence>
<name>A0A5B7G2K4_PORTR</name>
<dbReference type="Proteomes" id="UP000324222">
    <property type="component" value="Unassembled WGS sequence"/>
</dbReference>
<comment type="caution">
    <text evidence="2">The sequence shown here is derived from an EMBL/GenBank/DDBJ whole genome shotgun (WGS) entry which is preliminary data.</text>
</comment>
<evidence type="ECO:0000256" key="1">
    <source>
        <dbReference type="SAM" id="MobiDB-lite"/>
    </source>
</evidence>
<feature type="region of interest" description="Disordered" evidence="1">
    <location>
        <begin position="1"/>
        <end position="44"/>
    </location>
</feature>
<organism evidence="2 3">
    <name type="scientific">Portunus trituberculatus</name>
    <name type="common">Swimming crab</name>
    <name type="synonym">Neptunus trituberculatus</name>
    <dbReference type="NCBI Taxonomy" id="210409"/>
    <lineage>
        <taxon>Eukaryota</taxon>
        <taxon>Metazoa</taxon>
        <taxon>Ecdysozoa</taxon>
        <taxon>Arthropoda</taxon>
        <taxon>Crustacea</taxon>
        <taxon>Multicrustacea</taxon>
        <taxon>Malacostraca</taxon>
        <taxon>Eumalacostraca</taxon>
        <taxon>Eucarida</taxon>
        <taxon>Decapoda</taxon>
        <taxon>Pleocyemata</taxon>
        <taxon>Brachyura</taxon>
        <taxon>Eubrachyura</taxon>
        <taxon>Portunoidea</taxon>
        <taxon>Portunidae</taxon>
        <taxon>Portuninae</taxon>
        <taxon>Portunus</taxon>
    </lineage>
</organism>
<proteinExistence type="predicted"/>
<gene>
    <name evidence="2" type="ORF">E2C01_045329</name>
</gene>
<dbReference type="AlphaFoldDB" id="A0A5B7G2K4"/>
<evidence type="ECO:0000313" key="3">
    <source>
        <dbReference type="Proteomes" id="UP000324222"/>
    </source>
</evidence>
<dbReference type="EMBL" id="VSRR010010208">
    <property type="protein sequence ID" value="MPC51483.1"/>
    <property type="molecule type" value="Genomic_DNA"/>
</dbReference>
<sequence>MKKTCGKQDQKLAEQGKELTMFEKTNTEDSRERRFGEDTGRKYTGPLWWSEESRFRRTREEKLQHDTEFLKNRPYDSDQTE</sequence>
<feature type="compositionally biased region" description="Basic and acidic residues" evidence="1">
    <location>
        <begin position="1"/>
        <end position="41"/>
    </location>
</feature>
<keyword evidence="3" id="KW-1185">Reference proteome</keyword>
<reference evidence="2 3" key="1">
    <citation type="submission" date="2019-05" db="EMBL/GenBank/DDBJ databases">
        <title>Another draft genome of Portunus trituberculatus and its Hox gene families provides insights of decapod evolution.</title>
        <authorList>
            <person name="Jeong J.-H."/>
            <person name="Song I."/>
            <person name="Kim S."/>
            <person name="Choi T."/>
            <person name="Kim D."/>
            <person name="Ryu S."/>
            <person name="Kim W."/>
        </authorList>
    </citation>
    <scope>NUCLEOTIDE SEQUENCE [LARGE SCALE GENOMIC DNA]</scope>
    <source>
        <tissue evidence="2">Muscle</tissue>
    </source>
</reference>
<accession>A0A5B7G2K4</accession>
<protein>
    <submittedName>
        <fullName evidence="2">Uncharacterized protein</fullName>
    </submittedName>
</protein>